<evidence type="ECO:0000313" key="5">
    <source>
        <dbReference type="Proteomes" id="UP000000245"/>
    </source>
</evidence>
<organism evidence="4 5">
    <name type="scientific">Acidiphilium cryptum (strain JF-5)</name>
    <dbReference type="NCBI Taxonomy" id="349163"/>
    <lineage>
        <taxon>Bacteria</taxon>
        <taxon>Pseudomonadati</taxon>
        <taxon>Pseudomonadota</taxon>
        <taxon>Alphaproteobacteria</taxon>
        <taxon>Acetobacterales</taxon>
        <taxon>Acidocellaceae</taxon>
        <taxon>Acidiphilium</taxon>
    </lineage>
</organism>
<protein>
    <submittedName>
        <fullName evidence="4">CsbD family protein</fullName>
    </submittedName>
</protein>
<dbReference type="KEGG" id="acr:Acry_3194"/>
<dbReference type="PANTHER" id="PTHR34977:SF1">
    <property type="entry name" value="UPF0337 PROTEIN YJBJ"/>
    <property type="match status" value="1"/>
</dbReference>
<dbReference type="AlphaFoldDB" id="A5FT84"/>
<evidence type="ECO:0000313" key="4">
    <source>
        <dbReference type="EMBL" id="ABQ28816.1"/>
    </source>
</evidence>
<evidence type="ECO:0000259" key="3">
    <source>
        <dbReference type="Pfam" id="PF05532"/>
    </source>
</evidence>
<keyword evidence="4" id="KW-0614">Plasmid</keyword>
<evidence type="ECO:0000256" key="2">
    <source>
        <dbReference type="SAM" id="MobiDB-lite"/>
    </source>
</evidence>
<geneLocation type="plasmid" evidence="4 5">
    <name>pACRY01</name>
</geneLocation>
<reference evidence="4 5" key="1">
    <citation type="submission" date="2007-05" db="EMBL/GenBank/DDBJ databases">
        <title>Complete sequence of plasmid1 pACRY01 of Acidiphilium cryptum JF-5.</title>
        <authorList>
            <consortium name="US DOE Joint Genome Institute"/>
            <person name="Copeland A."/>
            <person name="Lucas S."/>
            <person name="Lapidus A."/>
            <person name="Barry K."/>
            <person name="Detter J.C."/>
            <person name="Glavina del Rio T."/>
            <person name="Hammon N."/>
            <person name="Israni S."/>
            <person name="Dalin E."/>
            <person name="Tice H."/>
            <person name="Pitluck S."/>
            <person name="Sims D."/>
            <person name="Brettin T."/>
            <person name="Bruce D."/>
            <person name="Han C."/>
            <person name="Schmutz J."/>
            <person name="Larimer F."/>
            <person name="Land M."/>
            <person name="Hauser L."/>
            <person name="Kyrpides N."/>
            <person name="Kim E."/>
            <person name="Magnuson T."/>
            <person name="Richardson P."/>
        </authorList>
    </citation>
    <scope>NUCLEOTIDE SEQUENCE [LARGE SCALE GENOMIC DNA]</scope>
    <source>
        <strain evidence="5">JF-5</strain>
        <plasmid evidence="5">Plasmid pACRY01</plasmid>
    </source>
</reference>
<accession>A5FT84</accession>
<feature type="region of interest" description="Disordered" evidence="2">
    <location>
        <begin position="80"/>
        <end position="101"/>
    </location>
</feature>
<dbReference type="InterPro" id="IPR008462">
    <property type="entry name" value="CsbD"/>
</dbReference>
<gene>
    <name evidence="4" type="ordered locus">Acry_3194</name>
</gene>
<sequence length="101" mass="10577">MGSEALLIIEASAGRITRSSIAIDSERAAPGFVQSLSRDRNGSRLMDKDRVAGLAKEIKGAVKEAVGKLVGDAKLQAEGRAGKTEGRVQNTVGGLKDSVRK</sequence>
<dbReference type="HOGENOM" id="CLU_2285266_0_0_5"/>
<dbReference type="Proteomes" id="UP000000245">
    <property type="component" value="Plasmid pACRY01"/>
</dbReference>
<keyword evidence="5" id="KW-1185">Reference proteome</keyword>
<feature type="domain" description="CsbD-like" evidence="3">
    <location>
        <begin position="49"/>
        <end position="101"/>
    </location>
</feature>
<evidence type="ECO:0000256" key="1">
    <source>
        <dbReference type="ARBA" id="ARBA00009129"/>
    </source>
</evidence>
<dbReference type="InterPro" id="IPR050423">
    <property type="entry name" value="UPF0337_stress_rsp"/>
</dbReference>
<dbReference type="Pfam" id="PF05532">
    <property type="entry name" value="CsbD"/>
    <property type="match status" value="1"/>
</dbReference>
<dbReference type="SUPFAM" id="SSF69047">
    <property type="entry name" value="Hypothetical protein YjbJ"/>
    <property type="match status" value="1"/>
</dbReference>
<dbReference type="Gene3D" id="1.10.1470.10">
    <property type="entry name" value="YjbJ"/>
    <property type="match status" value="1"/>
</dbReference>
<dbReference type="PANTHER" id="PTHR34977">
    <property type="entry name" value="UPF0337 PROTEIN YJBJ"/>
    <property type="match status" value="1"/>
</dbReference>
<dbReference type="EMBL" id="CP000689">
    <property type="protein sequence ID" value="ABQ28816.1"/>
    <property type="molecule type" value="Genomic_DNA"/>
</dbReference>
<name>A5FT84_ACICJ</name>
<comment type="similarity">
    <text evidence="1">Belongs to the UPF0337 (CsbD) family.</text>
</comment>
<proteinExistence type="inferred from homology"/>
<dbReference type="InterPro" id="IPR036629">
    <property type="entry name" value="YjbJ_sf"/>
</dbReference>